<evidence type="ECO:0000259" key="5">
    <source>
        <dbReference type="Pfam" id="PF00171"/>
    </source>
</evidence>
<evidence type="ECO:0000313" key="6">
    <source>
        <dbReference type="EMBL" id="MZR21792.1"/>
    </source>
</evidence>
<evidence type="ECO:0000313" key="7">
    <source>
        <dbReference type="Proteomes" id="UP000445696"/>
    </source>
</evidence>
<dbReference type="InterPro" id="IPR015590">
    <property type="entry name" value="Aldehyde_DH_dom"/>
</dbReference>
<dbReference type="EMBL" id="WTVA01000002">
    <property type="protein sequence ID" value="MZR21792.1"/>
    <property type="molecule type" value="Genomic_DNA"/>
</dbReference>
<gene>
    <name evidence="6" type="ORF">GQF03_05565</name>
</gene>
<evidence type="ECO:0000256" key="2">
    <source>
        <dbReference type="ARBA" id="ARBA00023002"/>
    </source>
</evidence>
<dbReference type="InterPro" id="IPR016160">
    <property type="entry name" value="Ald_DH_CS_CYS"/>
</dbReference>
<dbReference type="PROSITE" id="PS00687">
    <property type="entry name" value="ALDEHYDE_DEHYDR_GLU"/>
    <property type="match status" value="1"/>
</dbReference>
<dbReference type="Proteomes" id="UP000445696">
    <property type="component" value="Unassembled WGS sequence"/>
</dbReference>
<keyword evidence="2 4" id="KW-0560">Oxidoreductase</keyword>
<reference evidence="6 7" key="1">
    <citation type="journal article" date="2014" name="Int. J. Syst. Evol. Microbiol.">
        <title>Sneathiella chungangensis sp. nov., isolated from a marine sand, and emended description of the genus Sneathiella.</title>
        <authorList>
            <person name="Siamphan C."/>
            <person name="Kim H."/>
            <person name="Lee J.S."/>
            <person name="Kim W."/>
        </authorList>
    </citation>
    <scope>NUCLEOTIDE SEQUENCE [LARGE SCALE GENOMIC DNA]</scope>
    <source>
        <strain evidence="6 7">KCTC 32476</strain>
    </source>
</reference>
<dbReference type="AlphaFoldDB" id="A0A845MDS6"/>
<dbReference type="FunFam" id="3.40.309.10:FF:000012">
    <property type="entry name" value="Betaine aldehyde dehydrogenase"/>
    <property type="match status" value="1"/>
</dbReference>
<sequence length="503" mass="54572">MQTSSEKMQHGDWLKKAKSLNIESRLFINGSYVDAKSGARFESVNPATGEVLAAVARGGVADIDLAVIAAKEAWRDGRWRFMAPRDRMNVLFRLADLIEQRSDELALLDTLDMGKPITDSLTIDLPEVIVTFRYFAECIDKLEGAVTNSDANALHMILKEPLGVVGAISPWNYPLLMAVWKVAPALAAGNCVVLKPSEKAPLSCLLLAELFMEAGGPAGVFNVVNGFGDEAGKALALHPDVAKITFTGSTKVGKQIMIYAGQSNMKRVALETGGKSPQIFMADIDDLDQAVDYAFAGIFDNAGQVCNAGSRLLVHQKIHDAFVEAFAKRSQAVYQPGDPLDPNTTLGPVVAKEHQQNILKKISQGREEGARLIFGGQTVEELEPGAYVQPTLFSDVENHMSLAREEIFGPVASVISFGDEQEAVDIANDSPYGLAAGVWTRDLKTAMRMVKNIEAGVIWVNCFGDGDMTQPFGGYKQSGNSRDKSMECLLGYTQSKSAWFKLD</sequence>
<dbReference type="SUPFAM" id="SSF53720">
    <property type="entry name" value="ALDH-like"/>
    <property type="match status" value="1"/>
</dbReference>
<evidence type="ECO:0000256" key="4">
    <source>
        <dbReference type="RuleBase" id="RU003345"/>
    </source>
</evidence>
<feature type="active site" evidence="3">
    <location>
        <position position="271"/>
    </location>
</feature>
<name>A0A845MDS6_9PROT</name>
<comment type="caution">
    <text evidence="6">The sequence shown here is derived from an EMBL/GenBank/DDBJ whole genome shotgun (WGS) entry which is preliminary data.</text>
</comment>
<dbReference type="PANTHER" id="PTHR11699">
    <property type="entry name" value="ALDEHYDE DEHYDROGENASE-RELATED"/>
    <property type="match status" value="1"/>
</dbReference>
<evidence type="ECO:0000256" key="1">
    <source>
        <dbReference type="ARBA" id="ARBA00009986"/>
    </source>
</evidence>
<dbReference type="FunFam" id="3.40.605.10:FF:000001">
    <property type="entry name" value="Aldehyde dehydrogenase 1"/>
    <property type="match status" value="1"/>
</dbReference>
<dbReference type="InterPro" id="IPR016162">
    <property type="entry name" value="Ald_DH_N"/>
</dbReference>
<dbReference type="InterPro" id="IPR016163">
    <property type="entry name" value="Ald_DH_C"/>
</dbReference>
<dbReference type="CDD" id="cd07112">
    <property type="entry name" value="ALDH_GABALDH-PuuC"/>
    <property type="match status" value="1"/>
</dbReference>
<protein>
    <submittedName>
        <fullName evidence="6">Aldehyde dehydrogenase family protein</fullName>
    </submittedName>
</protein>
<proteinExistence type="inferred from homology"/>
<dbReference type="InterPro" id="IPR016161">
    <property type="entry name" value="Ald_DH/histidinol_DH"/>
</dbReference>
<organism evidence="6 7">
    <name type="scientific">Sneathiella chungangensis</name>
    <dbReference type="NCBI Taxonomy" id="1418234"/>
    <lineage>
        <taxon>Bacteria</taxon>
        <taxon>Pseudomonadati</taxon>
        <taxon>Pseudomonadota</taxon>
        <taxon>Alphaproteobacteria</taxon>
        <taxon>Sneathiellales</taxon>
        <taxon>Sneathiellaceae</taxon>
        <taxon>Sneathiella</taxon>
    </lineage>
</organism>
<dbReference type="Pfam" id="PF00171">
    <property type="entry name" value="Aldedh"/>
    <property type="match status" value="1"/>
</dbReference>
<dbReference type="RefSeq" id="WP_174238723.1">
    <property type="nucleotide sequence ID" value="NZ_JBHSDG010000001.1"/>
</dbReference>
<comment type="similarity">
    <text evidence="1 4">Belongs to the aldehyde dehydrogenase family.</text>
</comment>
<dbReference type="GO" id="GO:0004030">
    <property type="term" value="F:aldehyde dehydrogenase [NAD(P)+] activity"/>
    <property type="evidence" value="ECO:0007669"/>
    <property type="project" value="UniProtKB-ARBA"/>
</dbReference>
<keyword evidence="7" id="KW-1185">Reference proteome</keyword>
<dbReference type="PROSITE" id="PS00070">
    <property type="entry name" value="ALDEHYDE_DEHYDR_CYS"/>
    <property type="match status" value="1"/>
</dbReference>
<dbReference type="Gene3D" id="3.40.605.10">
    <property type="entry name" value="Aldehyde Dehydrogenase, Chain A, domain 1"/>
    <property type="match status" value="1"/>
</dbReference>
<dbReference type="Gene3D" id="3.40.309.10">
    <property type="entry name" value="Aldehyde Dehydrogenase, Chain A, domain 2"/>
    <property type="match status" value="1"/>
</dbReference>
<evidence type="ECO:0000256" key="3">
    <source>
        <dbReference type="PROSITE-ProRule" id="PRU10007"/>
    </source>
</evidence>
<accession>A0A845MDS6</accession>
<dbReference type="InterPro" id="IPR029510">
    <property type="entry name" value="Ald_DH_CS_GLU"/>
</dbReference>
<feature type="domain" description="Aldehyde dehydrogenase" evidence="5">
    <location>
        <begin position="32"/>
        <end position="497"/>
    </location>
</feature>